<dbReference type="Pfam" id="PF15062">
    <property type="entry name" value="ARL6IP6"/>
    <property type="match status" value="1"/>
</dbReference>
<dbReference type="EnsemblMetazoa" id="Aqu2.1.41090_001">
    <property type="protein sequence ID" value="Aqu2.1.41090_001"/>
    <property type="gene ID" value="Aqu2.1.41090"/>
</dbReference>
<evidence type="ECO:0000313" key="3">
    <source>
        <dbReference type="Proteomes" id="UP000007879"/>
    </source>
</evidence>
<keyword evidence="1" id="KW-0472">Membrane</keyword>
<keyword evidence="1" id="KW-0812">Transmembrane</keyword>
<keyword evidence="3" id="KW-1185">Reference proteome</keyword>
<feature type="transmembrane region" description="Helical" evidence="1">
    <location>
        <begin position="173"/>
        <end position="192"/>
    </location>
</feature>
<feature type="transmembrane region" description="Helical" evidence="1">
    <location>
        <begin position="112"/>
        <end position="136"/>
    </location>
</feature>
<dbReference type="AlphaFoldDB" id="A0A1X7VML8"/>
<keyword evidence="1" id="KW-1133">Transmembrane helix</keyword>
<evidence type="ECO:0000256" key="1">
    <source>
        <dbReference type="SAM" id="Phobius"/>
    </source>
</evidence>
<proteinExistence type="predicted"/>
<reference evidence="3" key="1">
    <citation type="journal article" date="2010" name="Nature">
        <title>The Amphimedon queenslandica genome and the evolution of animal complexity.</title>
        <authorList>
            <person name="Srivastava M."/>
            <person name="Simakov O."/>
            <person name="Chapman J."/>
            <person name="Fahey B."/>
            <person name="Gauthier M.E."/>
            <person name="Mitros T."/>
            <person name="Richards G.S."/>
            <person name="Conaco C."/>
            <person name="Dacre M."/>
            <person name="Hellsten U."/>
            <person name="Larroux C."/>
            <person name="Putnam N.H."/>
            <person name="Stanke M."/>
            <person name="Adamska M."/>
            <person name="Darling A."/>
            <person name="Degnan S.M."/>
            <person name="Oakley T.H."/>
            <person name="Plachetzki D.C."/>
            <person name="Zhai Y."/>
            <person name="Adamski M."/>
            <person name="Calcino A."/>
            <person name="Cummins S.F."/>
            <person name="Goodstein D.M."/>
            <person name="Harris C."/>
            <person name="Jackson D.J."/>
            <person name="Leys S.P."/>
            <person name="Shu S."/>
            <person name="Woodcroft B.J."/>
            <person name="Vervoort M."/>
            <person name="Kosik K.S."/>
            <person name="Manning G."/>
            <person name="Degnan B.M."/>
            <person name="Rokhsar D.S."/>
        </authorList>
    </citation>
    <scope>NUCLEOTIDE SEQUENCE [LARGE SCALE GENOMIC DNA]</scope>
</reference>
<name>A0A1X7VML8_AMPQE</name>
<dbReference type="InterPro" id="IPR029383">
    <property type="entry name" value="ARL6IP6"/>
</dbReference>
<dbReference type="EnsemblMetazoa" id="XM_011411478.2">
    <property type="protein sequence ID" value="XP_011409780.2"/>
    <property type="gene ID" value="LOC100637619"/>
</dbReference>
<accession>A0A1X7VML8</accession>
<dbReference type="InParanoid" id="A0A1X7VML8"/>
<organism evidence="2">
    <name type="scientific">Amphimedon queenslandica</name>
    <name type="common">Sponge</name>
    <dbReference type="NCBI Taxonomy" id="400682"/>
    <lineage>
        <taxon>Eukaryota</taxon>
        <taxon>Metazoa</taxon>
        <taxon>Porifera</taxon>
        <taxon>Demospongiae</taxon>
        <taxon>Heteroscleromorpha</taxon>
        <taxon>Haplosclerida</taxon>
        <taxon>Niphatidae</taxon>
        <taxon>Amphimedon</taxon>
    </lineage>
</organism>
<dbReference type="Proteomes" id="UP000007879">
    <property type="component" value="Unassembled WGS sequence"/>
</dbReference>
<sequence length="199" mass="22626">MNELNLSMLSNPSSTPSLARPLFGERLRRRPLRRRDDRGPPSLTGLVVISLLLLFAILLPSLLHQESETNVKGIISKLIEEDIPLIFTSEAINNCSLPFWADYRGGVFILDVFNACSFSLLIGVLVSLFTYFSVFYDSHTPGLYPLSPISPKRRFKTEGVVVRTGWSISYKMVLVNGIVFFFLSIFFLRQYLNVPFWNV</sequence>
<feature type="transmembrane region" description="Helical" evidence="1">
    <location>
        <begin position="43"/>
        <end position="63"/>
    </location>
</feature>
<reference evidence="2" key="2">
    <citation type="submission" date="2017-05" db="UniProtKB">
        <authorList>
            <consortium name="EnsemblMetazoa"/>
        </authorList>
    </citation>
    <scope>IDENTIFICATION</scope>
</reference>
<protein>
    <submittedName>
        <fullName evidence="2">Uncharacterized protein</fullName>
    </submittedName>
</protein>
<evidence type="ECO:0000313" key="2">
    <source>
        <dbReference type="EnsemblMetazoa" id="Aqu2.1.41090_001"/>
    </source>
</evidence>
<gene>
    <name evidence="2" type="primary">100637619</name>
</gene>